<name>A0ACD1G1H1_9EURO</name>
<gene>
    <name evidence="1" type="ORF">BO95DRAFT_475449</name>
</gene>
<accession>A0ACD1G1H1</accession>
<keyword evidence="2" id="KW-1185">Reference proteome</keyword>
<sequence>MNKSCVKCADSKLRCNLDQSGSPCSRCRHKGWHCERAERKKRARRATPRQTSSIPSPPQTSSEGRWDNSLDVSPALDPPVDWLSPGLLSTEDLDFLNQLADIESFDTFGDMTSWDWTPPETPFPDNPTAFREPPRATTTTAHTDQILHQPPLPGTSLHDTGPIISPDNFRLPADFTLETEPADRITIPVHRLETYARLFFAHFHPLFPLLHLPTFHLASAPPILIRTITSIGAAFNPTDPTSPTDAKRLYSSLPTHFAKTCLRSPDHPTQPSLADLQALLLSQFASTAKGGSAERAAARLLHPLLVTAVRQQGLLKVHGECTVAARNARAWEPWVAKESRKRVLWGVYAVDCYQALLGGSKPLLSPQETRASFPCDEASWGAWSASGWAALPAQDPSSCFQSAVRGLMGAAAAAAARGGGLEAAGASSKLTAWDLNLLILAIHSLLLEAQTSILPVDLSAMERALHMWKAWWDGVSRGGAQRQQHHVIRAGGLLVTNSVTLYHLAVYLLKHGRPELDESAYLGRSTNPGNPLIKREEVFQETMTRWVQNMMEELQRGEMADVDEL</sequence>
<protein>
    <submittedName>
        <fullName evidence="1">Uncharacterized protein</fullName>
    </submittedName>
</protein>
<proteinExistence type="predicted"/>
<reference evidence="1" key="1">
    <citation type="submission" date="2018-02" db="EMBL/GenBank/DDBJ databases">
        <title>The genomes of Aspergillus section Nigri reveals drivers in fungal speciation.</title>
        <authorList>
            <consortium name="DOE Joint Genome Institute"/>
            <person name="Vesth T.C."/>
            <person name="Nybo J."/>
            <person name="Theobald S."/>
            <person name="Brandl J."/>
            <person name="Frisvad J.C."/>
            <person name="Nielsen K.F."/>
            <person name="Lyhne E.K."/>
            <person name="Kogle M.E."/>
            <person name="Kuo A."/>
            <person name="Riley R."/>
            <person name="Clum A."/>
            <person name="Nolan M."/>
            <person name="Lipzen A."/>
            <person name="Salamov A."/>
            <person name="Henrissat B."/>
            <person name="Wiebenga A."/>
            <person name="De vries R.P."/>
            <person name="Grigoriev I.V."/>
            <person name="Mortensen U.H."/>
            <person name="Andersen M.R."/>
            <person name="Baker S.E."/>
        </authorList>
    </citation>
    <scope>NUCLEOTIDE SEQUENCE</scope>
    <source>
        <strain evidence="1">CBS 621.78</strain>
    </source>
</reference>
<dbReference type="EMBL" id="KZ825366">
    <property type="protein sequence ID" value="RAH43095.1"/>
    <property type="molecule type" value="Genomic_DNA"/>
</dbReference>
<evidence type="ECO:0000313" key="2">
    <source>
        <dbReference type="Proteomes" id="UP000249057"/>
    </source>
</evidence>
<organism evidence="1 2">
    <name type="scientific">Aspergillus brunneoviolaceus CBS 621.78</name>
    <dbReference type="NCBI Taxonomy" id="1450534"/>
    <lineage>
        <taxon>Eukaryota</taxon>
        <taxon>Fungi</taxon>
        <taxon>Dikarya</taxon>
        <taxon>Ascomycota</taxon>
        <taxon>Pezizomycotina</taxon>
        <taxon>Eurotiomycetes</taxon>
        <taxon>Eurotiomycetidae</taxon>
        <taxon>Eurotiales</taxon>
        <taxon>Aspergillaceae</taxon>
        <taxon>Aspergillus</taxon>
        <taxon>Aspergillus subgen. Circumdati</taxon>
    </lineage>
</organism>
<evidence type="ECO:0000313" key="1">
    <source>
        <dbReference type="EMBL" id="RAH43095.1"/>
    </source>
</evidence>
<dbReference type="Proteomes" id="UP000249057">
    <property type="component" value="Unassembled WGS sequence"/>
</dbReference>